<organism evidence="1 2">
    <name type="scientific">Hypoxylon rubiginosum</name>
    <dbReference type="NCBI Taxonomy" id="110542"/>
    <lineage>
        <taxon>Eukaryota</taxon>
        <taxon>Fungi</taxon>
        <taxon>Dikarya</taxon>
        <taxon>Ascomycota</taxon>
        <taxon>Pezizomycotina</taxon>
        <taxon>Sordariomycetes</taxon>
        <taxon>Xylariomycetidae</taxon>
        <taxon>Xylariales</taxon>
        <taxon>Hypoxylaceae</taxon>
        <taxon>Hypoxylon</taxon>
    </lineage>
</organism>
<evidence type="ECO:0000313" key="1">
    <source>
        <dbReference type="EMBL" id="KAI4859303.1"/>
    </source>
</evidence>
<dbReference type="EMBL" id="MU393642">
    <property type="protein sequence ID" value="KAI4859303.1"/>
    <property type="molecule type" value="Genomic_DNA"/>
</dbReference>
<name>A0ACB9YK38_9PEZI</name>
<protein>
    <submittedName>
        <fullName evidence="1">Uncharacterized protein</fullName>
    </submittedName>
</protein>
<keyword evidence="2" id="KW-1185">Reference proteome</keyword>
<proteinExistence type="predicted"/>
<evidence type="ECO:0000313" key="2">
    <source>
        <dbReference type="Proteomes" id="UP001497700"/>
    </source>
</evidence>
<accession>A0ACB9YK38</accession>
<reference evidence="1 2" key="1">
    <citation type="journal article" date="2022" name="New Phytol.">
        <title>Ecological generalism drives hyperdiversity of secondary metabolite gene clusters in xylarialean endophytes.</title>
        <authorList>
            <person name="Franco M.E.E."/>
            <person name="Wisecaver J.H."/>
            <person name="Arnold A.E."/>
            <person name="Ju Y.M."/>
            <person name="Slot J.C."/>
            <person name="Ahrendt S."/>
            <person name="Moore L.P."/>
            <person name="Eastman K.E."/>
            <person name="Scott K."/>
            <person name="Konkel Z."/>
            <person name="Mondo S.J."/>
            <person name="Kuo A."/>
            <person name="Hayes R.D."/>
            <person name="Haridas S."/>
            <person name="Andreopoulos B."/>
            <person name="Riley R."/>
            <person name="LaButti K."/>
            <person name="Pangilinan J."/>
            <person name="Lipzen A."/>
            <person name="Amirebrahimi M."/>
            <person name="Yan J."/>
            <person name="Adam C."/>
            <person name="Keymanesh K."/>
            <person name="Ng V."/>
            <person name="Louie K."/>
            <person name="Northen T."/>
            <person name="Drula E."/>
            <person name="Henrissat B."/>
            <person name="Hsieh H.M."/>
            <person name="Youens-Clark K."/>
            <person name="Lutzoni F."/>
            <person name="Miadlikowska J."/>
            <person name="Eastwood D.C."/>
            <person name="Hamelin R.C."/>
            <person name="Grigoriev I.V."/>
            <person name="U'Ren J.M."/>
        </authorList>
    </citation>
    <scope>NUCLEOTIDE SEQUENCE [LARGE SCALE GENOMIC DNA]</scope>
    <source>
        <strain evidence="1 2">CBS 119005</strain>
    </source>
</reference>
<gene>
    <name evidence="1" type="ORF">F4820DRAFT_454008</name>
</gene>
<sequence>MAPREEGGVVDESLGVYGVEGLKIAGMSIPPLNVAANTNNAAIRLTIPGGPAMRNPWAATAAGAGTGYIKDMAGRLRKEGFEDIP</sequence>
<dbReference type="Proteomes" id="UP001497700">
    <property type="component" value="Unassembled WGS sequence"/>
</dbReference>
<comment type="caution">
    <text evidence="1">The sequence shown here is derived from an EMBL/GenBank/DDBJ whole genome shotgun (WGS) entry which is preliminary data.</text>
</comment>